<dbReference type="Pfam" id="PF00271">
    <property type="entry name" value="Helicase_C"/>
    <property type="match status" value="1"/>
</dbReference>
<dbReference type="AlphaFoldDB" id="A0A1E7ESL1"/>
<dbReference type="Gene3D" id="3.40.50.300">
    <property type="entry name" value="P-loop containing nucleotide triphosphate hydrolases"/>
    <property type="match status" value="2"/>
</dbReference>
<evidence type="ECO:0000256" key="1">
    <source>
        <dbReference type="ARBA" id="ARBA00022741"/>
    </source>
</evidence>
<feature type="domain" description="DEAD-box RNA helicase Q" evidence="11">
    <location>
        <begin position="58"/>
        <end position="87"/>
    </location>
</feature>
<keyword evidence="13" id="KW-1185">Reference proteome</keyword>
<dbReference type="InterPro" id="IPR000629">
    <property type="entry name" value="RNA-helicase_DEAD-box_CS"/>
</dbReference>
<proteinExistence type="inferred from homology"/>
<feature type="compositionally biased region" description="Acidic residues" evidence="7">
    <location>
        <begin position="276"/>
        <end position="287"/>
    </location>
</feature>
<dbReference type="SMART" id="SM00487">
    <property type="entry name" value="DEXDc"/>
    <property type="match status" value="1"/>
</dbReference>
<evidence type="ECO:0000313" key="12">
    <source>
        <dbReference type="EMBL" id="OEU08951.1"/>
    </source>
</evidence>
<name>A0A1E7ESL1_9STRA</name>
<evidence type="ECO:0000256" key="8">
    <source>
        <dbReference type="SAM" id="SignalP"/>
    </source>
</evidence>
<evidence type="ECO:0000259" key="11">
    <source>
        <dbReference type="PROSITE" id="PS51195"/>
    </source>
</evidence>
<dbReference type="GO" id="GO:0005829">
    <property type="term" value="C:cytosol"/>
    <property type="evidence" value="ECO:0007669"/>
    <property type="project" value="TreeGrafter"/>
</dbReference>
<evidence type="ECO:0000259" key="10">
    <source>
        <dbReference type="PROSITE" id="PS51194"/>
    </source>
</evidence>
<evidence type="ECO:0000256" key="2">
    <source>
        <dbReference type="ARBA" id="ARBA00022801"/>
    </source>
</evidence>
<keyword evidence="4 6" id="KW-0067">ATP-binding</keyword>
<dbReference type="GO" id="GO:0016787">
    <property type="term" value="F:hydrolase activity"/>
    <property type="evidence" value="ECO:0007669"/>
    <property type="project" value="UniProtKB-KW"/>
</dbReference>
<evidence type="ECO:0000256" key="6">
    <source>
        <dbReference type="RuleBase" id="RU000492"/>
    </source>
</evidence>
<protein>
    <submittedName>
        <fullName evidence="12">p-loop containing nucleoside triphosphate hydrolase protein</fullName>
    </submittedName>
</protein>
<accession>A0A1E7ESL1</accession>
<feature type="region of interest" description="Disordered" evidence="7">
    <location>
        <begin position="603"/>
        <end position="627"/>
    </location>
</feature>
<organism evidence="12 13">
    <name type="scientific">Fragilariopsis cylindrus CCMP1102</name>
    <dbReference type="NCBI Taxonomy" id="635003"/>
    <lineage>
        <taxon>Eukaryota</taxon>
        <taxon>Sar</taxon>
        <taxon>Stramenopiles</taxon>
        <taxon>Ochrophyta</taxon>
        <taxon>Bacillariophyta</taxon>
        <taxon>Bacillariophyceae</taxon>
        <taxon>Bacillariophycidae</taxon>
        <taxon>Bacillariales</taxon>
        <taxon>Bacillariaceae</taxon>
        <taxon>Fragilariopsis</taxon>
    </lineage>
</organism>
<feature type="region of interest" description="Disordered" evidence="7">
    <location>
        <begin position="270"/>
        <end position="289"/>
    </location>
</feature>
<evidence type="ECO:0000256" key="7">
    <source>
        <dbReference type="SAM" id="MobiDB-lite"/>
    </source>
</evidence>
<feature type="domain" description="Helicase ATP-binding" evidence="9">
    <location>
        <begin position="98"/>
        <end position="359"/>
    </location>
</feature>
<dbReference type="PROSITE" id="PS51192">
    <property type="entry name" value="HELICASE_ATP_BIND_1"/>
    <property type="match status" value="1"/>
</dbReference>
<feature type="signal peptide" evidence="8">
    <location>
        <begin position="1"/>
        <end position="18"/>
    </location>
</feature>
<keyword evidence="1 6" id="KW-0547">Nucleotide-binding</keyword>
<dbReference type="SMART" id="SM00490">
    <property type="entry name" value="HELICc"/>
    <property type="match status" value="1"/>
</dbReference>
<dbReference type="EMBL" id="KV784378">
    <property type="protein sequence ID" value="OEU08951.1"/>
    <property type="molecule type" value="Genomic_DNA"/>
</dbReference>
<evidence type="ECO:0000256" key="5">
    <source>
        <dbReference type="PROSITE-ProRule" id="PRU00552"/>
    </source>
</evidence>
<dbReference type="SUPFAM" id="SSF52540">
    <property type="entry name" value="P-loop containing nucleoside triphosphate hydrolases"/>
    <property type="match status" value="1"/>
</dbReference>
<keyword evidence="2 6" id="KW-0378">Hydrolase</keyword>
<evidence type="ECO:0000313" key="13">
    <source>
        <dbReference type="Proteomes" id="UP000095751"/>
    </source>
</evidence>
<gene>
    <name evidence="12" type="ORF">FRACYDRAFT_229044</name>
</gene>
<dbReference type="InterPro" id="IPR027417">
    <property type="entry name" value="P-loop_NTPase"/>
</dbReference>
<keyword evidence="8" id="KW-0732">Signal</keyword>
<feature type="compositionally biased region" description="Basic and acidic residues" evidence="7">
    <location>
        <begin position="616"/>
        <end position="627"/>
    </location>
</feature>
<evidence type="ECO:0000256" key="3">
    <source>
        <dbReference type="ARBA" id="ARBA00022806"/>
    </source>
</evidence>
<dbReference type="InterPro" id="IPR014001">
    <property type="entry name" value="Helicase_ATP-bd"/>
</dbReference>
<dbReference type="GO" id="GO:0003724">
    <property type="term" value="F:RNA helicase activity"/>
    <property type="evidence" value="ECO:0007669"/>
    <property type="project" value="InterPro"/>
</dbReference>
<comment type="similarity">
    <text evidence="6">Belongs to the DEAD box helicase family.</text>
</comment>
<dbReference type="InterPro" id="IPR044742">
    <property type="entry name" value="DEAD/DEAH_RhlB"/>
</dbReference>
<dbReference type="Proteomes" id="UP000095751">
    <property type="component" value="Unassembled WGS sequence"/>
</dbReference>
<feature type="domain" description="Helicase C-terminal" evidence="10">
    <location>
        <begin position="428"/>
        <end position="577"/>
    </location>
</feature>
<evidence type="ECO:0000256" key="4">
    <source>
        <dbReference type="ARBA" id="ARBA00022840"/>
    </source>
</evidence>
<dbReference type="OrthoDB" id="191498at2759"/>
<sequence length="627" mass="69112">MVRVTLLVACKRFTFVEASVVVSVVVGGDGVLGMSRDGCALLGVIISNDGDDDEINAPSFSDLGIDDDVLNAIWSRPDWLHPTPVQQLAIPRLLEGDDRTNSSSDAFWCEAPTGSGKTITYLIPLIQNLLMLRKQRQQQQTRGKDKERITALVLVPTRELCIQIGNVLDQLVDDIPQPQQRKLSTMVLHGGTLLTPQIVRLSDCAQYKTTIDVIVATPGRLIDVITSYAQDGGNHHAQDAAMERRLLQALDDQPDDDLSLEQLQKLGLDSISHEGDNDDDDDDDFDSSDGRNELINVLSGLQYLVLDEADRLLSNGFRGELDSVLDLVSSKPTTWLFSATLPKSIEPRLDNVLSSIGATNSPVRLVCSNSDRKMSEDASVSSSLQKKLQHSSTVSSASQYQQVGPASTINLRTIRMEKSARTQVLRKLLQQDYKDDWDRVLVFVSTRYASEHVSKKLRRAGISSSELHGKLDQDARLRRLDDLKKGKIRVLLCTDVASRGIDISGLPAVVNYDLPRSTSDFVHRIGRTGRAGKQGTAVSFVTPAVEGHMDLIEKRHLETPPEREIFPGFEPNEERWTVEAAGAKISVPGVEHSSKGLVHDKMFGGIKGRRKTKKDKIRESAARDASS</sequence>
<dbReference type="PROSITE" id="PS51195">
    <property type="entry name" value="Q_MOTIF"/>
    <property type="match status" value="1"/>
</dbReference>
<dbReference type="PANTHER" id="PTHR47959:SF1">
    <property type="entry name" value="ATP-DEPENDENT RNA HELICASE DBPA"/>
    <property type="match status" value="1"/>
</dbReference>
<dbReference type="Pfam" id="PF00270">
    <property type="entry name" value="DEAD"/>
    <property type="match status" value="2"/>
</dbReference>
<feature type="chain" id="PRO_5009192283" evidence="8">
    <location>
        <begin position="19"/>
        <end position="627"/>
    </location>
</feature>
<dbReference type="CDD" id="cd00268">
    <property type="entry name" value="DEADc"/>
    <property type="match status" value="1"/>
</dbReference>
<dbReference type="InParanoid" id="A0A1E7ESL1"/>
<dbReference type="PANTHER" id="PTHR47959">
    <property type="entry name" value="ATP-DEPENDENT RNA HELICASE RHLE-RELATED"/>
    <property type="match status" value="1"/>
</dbReference>
<evidence type="ECO:0000259" key="9">
    <source>
        <dbReference type="PROSITE" id="PS51192"/>
    </source>
</evidence>
<dbReference type="PROSITE" id="PS00039">
    <property type="entry name" value="DEAD_ATP_HELICASE"/>
    <property type="match status" value="1"/>
</dbReference>
<dbReference type="GO" id="GO:0003676">
    <property type="term" value="F:nucleic acid binding"/>
    <property type="evidence" value="ECO:0007669"/>
    <property type="project" value="InterPro"/>
</dbReference>
<dbReference type="InterPro" id="IPR050079">
    <property type="entry name" value="DEAD_box_RNA_helicase"/>
</dbReference>
<keyword evidence="3 6" id="KW-0347">Helicase</keyword>
<dbReference type="InterPro" id="IPR011545">
    <property type="entry name" value="DEAD/DEAH_box_helicase_dom"/>
</dbReference>
<dbReference type="KEGG" id="fcy:FRACYDRAFT_229044"/>
<dbReference type="PROSITE" id="PS51194">
    <property type="entry name" value="HELICASE_CTER"/>
    <property type="match status" value="1"/>
</dbReference>
<dbReference type="GO" id="GO:0005524">
    <property type="term" value="F:ATP binding"/>
    <property type="evidence" value="ECO:0007669"/>
    <property type="project" value="UniProtKB-KW"/>
</dbReference>
<dbReference type="InterPro" id="IPR001650">
    <property type="entry name" value="Helicase_C-like"/>
</dbReference>
<reference evidence="12 13" key="1">
    <citation type="submission" date="2016-09" db="EMBL/GenBank/DDBJ databases">
        <title>Extensive genetic diversity and differential bi-allelic expression allows diatom success in the polar Southern Ocean.</title>
        <authorList>
            <consortium name="DOE Joint Genome Institute"/>
            <person name="Mock T."/>
            <person name="Otillar R.P."/>
            <person name="Strauss J."/>
            <person name="Dupont C."/>
            <person name="Frickenhaus S."/>
            <person name="Maumus F."/>
            <person name="Mcmullan M."/>
            <person name="Sanges R."/>
            <person name="Schmutz J."/>
            <person name="Toseland A."/>
            <person name="Valas R."/>
            <person name="Veluchamy A."/>
            <person name="Ward B.J."/>
            <person name="Allen A."/>
            <person name="Barry K."/>
            <person name="Falciatore A."/>
            <person name="Ferrante M."/>
            <person name="Fortunato A.E."/>
            <person name="Gloeckner G."/>
            <person name="Gruber A."/>
            <person name="Hipkin R."/>
            <person name="Janech M."/>
            <person name="Kroth P."/>
            <person name="Leese F."/>
            <person name="Lindquist E."/>
            <person name="Lyon B.R."/>
            <person name="Martin J."/>
            <person name="Mayer C."/>
            <person name="Parker M."/>
            <person name="Quesneville H."/>
            <person name="Raymond J."/>
            <person name="Uhlig C."/>
            <person name="Valentin K.U."/>
            <person name="Worden A.Z."/>
            <person name="Armbrust E.V."/>
            <person name="Bowler C."/>
            <person name="Green B."/>
            <person name="Moulton V."/>
            <person name="Van Oosterhout C."/>
            <person name="Grigoriev I."/>
        </authorList>
    </citation>
    <scope>NUCLEOTIDE SEQUENCE [LARGE SCALE GENOMIC DNA]</scope>
    <source>
        <strain evidence="12 13">CCMP1102</strain>
    </source>
</reference>
<dbReference type="InterPro" id="IPR014014">
    <property type="entry name" value="RNA_helicase_DEAD_Q_motif"/>
</dbReference>
<feature type="short sequence motif" description="Q motif" evidence="5">
    <location>
        <begin position="58"/>
        <end position="87"/>
    </location>
</feature>
<dbReference type="CDD" id="cd18787">
    <property type="entry name" value="SF2_C_DEAD"/>
    <property type="match status" value="1"/>
</dbReference>